<feature type="region of interest" description="Disordered" evidence="5">
    <location>
        <begin position="380"/>
        <end position="494"/>
    </location>
</feature>
<sequence length="1189" mass="132254">MMTWGLQTGPERAELQELNARLCDYVRRVRELERENLLLEEELRARRAHESLEAEGQARFADEARRLREQLAELGWAVALAEGERDALRRELTGLRLLGEEARAARGRLDAELSAQRRELQEALGARAALEALLGRLLAERDGLDATHERDVRALRLRARHAGPPLLYRARAPGLAAPPPGLRELHASCARLVAESWGETARRCEDEVRALEEALRRGGESRRQAEEEARLCAREAEALRREAQELERLRARLEDELARMREASELQAEERQRIIACLEDEKADLTLAMADRLRDYQELMQVKTGLSLEVATYRALLEGESNPEILLVTEHIENIPHDFRDTFKYSSSAVQRENERNLFLRQKAPLPVARLDLGLRPALSASPRSRAGMDSETRRGFLSSGYSSLTTSRQESTCGKTTSGQTTFRTLSPTRGSSWNTEAQVQTFPPRPQDTPASVTREPTVLTGISESTRSSERTTAVLGKKAETKGTREPERSRVEIVQTKREEKMFDSKEKASEERNLRWEELTKLDRDTRKRESQQRQDKAKGKELLAEKGQREREIPIKVVAVQDSSPEVSPKDLQTPLNELAGGGTTGGMEVKETRFRLVTSDTMGTTESIAENLVSDILKQFTQSPQAEGSSHPFPDTKVTYMGKKELPGEGKARTEIVMESKLTEEIDVSDTAGLEHLLSKDAKEVELKGKSAERMISDIIHLGLKGREGQAKVVNVEIVEEPVSYVRGEQTHDVSIPFHVEEVEDMSPGPGGLEEEEEEEEEEEGEEGAQKHPLFPGEQYQKGKKPRESVTQVEEVTDVGDWEGEQSYFVSTPDDHPGDQDGDHGSVYGQIHIEEKATIRYSWQDEITTPGIQRRAGRDEAAGEKVVELQGVGEPSTEGKEGSAGWRGQVKQGEFHTAPIIIEKEIKIPHEFHTAIRGGPKEPRQQLVEVMGQLEESLPERVKTELSALAREAPGSPGSVSVDVQKVQAAGSGAMTLVAEVNLSQTVDADQLDLEELSRDEARDIERAVESVVQDSLARQHSPVPGSPEQEREAPAAGLLFRRWATQELYTSTGEEEEDVGSGQVTPHSPVSATVEVTSPRGYKAQSHVLEDISQSVRLVQIGPTGTWSTEQASPAAVVEMDVSHLEATPGWTRETTVLLPAGVEVEAPGQSSVISDEKKVAFLYLDNQEEEQEENDGQWF</sequence>
<dbReference type="PANTHER" id="PTHR47136">
    <property type="entry name" value="SYNEMIN"/>
    <property type="match status" value="1"/>
</dbReference>
<feature type="compositionally biased region" description="Acidic residues" evidence="5">
    <location>
        <begin position="761"/>
        <end position="775"/>
    </location>
</feature>
<dbReference type="Gene3D" id="1.20.5.1160">
    <property type="entry name" value="Vasodilator-stimulated phosphoprotein"/>
    <property type="match status" value="1"/>
</dbReference>
<feature type="domain" description="IF rod" evidence="6">
    <location>
        <begin position="11"/>
        <end position="324"/>
    </location>
</feature>
<evidence type="ECO:0000256" key="1">
    <source>
        <dbReference type="ARBA" id="ARBA00022754"/>
    </source>
</evidence>
<gene>
    <name evidence="8" type="primary">SYNM</name>
</gene>
<proteinExistence type="inferred from homology"/>
<dbReference type="SUPFAM" id="SSF64593">
    <property type="entry name" value="Intermediate filament protein, coiled coil region"/>
    <property type="match status" value="2"/>
</dbReference>
<dbReference type="Proteomes" id="UP001652624">
    <property type="component" value="Chromosome 20"/>
</dbReference>
<dbReference type="InterPro" id="IPR018039">
    <property type="entry name" value="IF_conserved"/>
</dbReference>
<dbReference type="InterPro" id="IPR030634">
    <property type="entry name" value="SYNM"/>
</dbReference>
<feature type="region of interest" description="Disordered" evidence="5">
    <location>
        <begin position="751"/>
        <end position="798"/>
    </location>
</feature>
<dbReference type="PROSITE" id="PS00226">
    <property type="entry name" value="IF_ROD_1"/>
    <property type="match status" value="1"/>
</dbReference>
<feature type="region of interest" description="Disordered" evidence="5">
    <location>
        <begin position="569"/>
        <end position="594"/>
    </location>
</feature>
<evidence type="ECO:0000256" key="5">
    <source>
        <dbReference type="SAM" id="MobiDB-lite"/>
    </source>
</evidence>
<comment type="similarity">
    <text evidence="3">Belongs to the intermediate filament family.</text>
</comment>
<feature type="coiled-coil region" evidence="4">
    <location>
        <begin position="15"/>
        <end position="49"/>
    </location>
</feature>
<dbReference type="SMART" id="SM01391">
    <property type="entry name" value="Filament"/>
    <property type="match status" value="1"/>
</dbReference>
<evidence type="ECO:0000256" key="4">
    <source>
        <dbReference type="SAM" id="Coils"/>
    </source>
</evidence>
<evidence type="ECO:0000313" key="8">
    <source>
        <dbReference type="RefSeq" id="XP_060035308.1"/>
    </source>
</evidence>
<evidence type="ECO:0000313" key="7">
    <source>
        <dbReference type="Proteomes" id="UP001652624"/>
    </source>
</evidence>
<organism evidence="7 8">
    <name type="scientific">Erinaceus europaeus</name>
    <name type="common">Western European hedgehog</name>
    <dbReference type="NCBI Taxonomy" id="9365"/>
    <lineage>
        <taxon>Eukaryota</taxon>
        <taxon>Metazoa</taxon>
        <taxon>Chordata</taxon>
        <taxon>Craniata</taxon>
        <taxon>Vertebrata</taxon>
        <taxon>Euteleostomi</taxon>
        <taxon>Mammalia</taxon>
        <taxon>Eutheria</taxon>
        <taxon>Laurasiatheria</taxon>
        <taxon>Eulipotyphla</taxon>
        <taxon>Erinaceidae</taxon>
        <taxon>Erinaceinae</taxon>
        <taxon>Erinaceus</taxon>
    </lineage>
</organism>
<dbReference type="Gene3D" id="1.20.5.170">
    <property type="match status" value="1"/>
</dbReference>
<evidence type="ECO:0000259" key="6">
    <source>
        <dbReference type="PROSITE" id="PS51842"/>
    </source>
</evidence>
<feature type="coiled-coil region" evidence="4">
    <location>
        <begin position="194"/>
        <end position="281"/>
    </location>
</feature>
<dbReference type="PANTHER" id="PTHR47136:SF1">
    <property type="entry name" value="SYNEMIN"/>
    <property type="match status" value="1"/>
</dbReference>
<feature type="region of interest" description="Disordered" evidence="5">
    <location>
        <begin position="530"/>
        <end position="551"/>
    </location>
</feature>
<dbReference type="PROSITE" id="PS51842">
    <property type="entry name" value="IF_ROD_2"/>
    <property type="match status" value="1"/>
</dbReference>
<keyword evidence="7" id="KW-1185">Reference proteome</keyword>
<evidence type="ECO:0000256" key="3">
    <source>
        <dbReference type="RuleBase" id="RU000685"/>
    </source>
</evidence>
<keyword evidence="1 3" id="KW-0403">Intermediate filament</keyword>
<keyword evidence="2 4" id="KW-0175">Coiled coil</keyword>
<reference evidence="8" key="1">
    <citation type="submission" date="2025-08" db="UniProtKB">
        <authorList>
            <consortium name="RefSeq"/>
        </authorList>
    </citation>
    <scope>IDENTIFICATION</scope>
</reference>
<feature type="region of interest" description="Disordered" evidence="5">
    <location>
        <begin position="1021"/>
        <end position="1040"/>
    </location>
</feature>
<dbReference type="Pfam" id="PF00038">
    <property type="entry name" value="Filament"/>
    <property type="match status" value="1"/>
</dbReference>
<feature type="compositionally biased region" description="Polar residues" evidence="5">
    <location>
        <begin position="400"/>
        <end position="443"/>
    </location>
</feature>
<dbReference type="GeneID" id="103118603"/>
<accession>A0ABM3WFF6</accession>
<name>A0ABM3WFF6_ERIEU</name>
<dbReference type="RefSeq" id="XP_060035308.1">
    <property type="nucleotide sequence ID" value="XM_060179325.1"/>
</dbReference>
<protein>
    <submittedName>
        <fullName evidence="8">Synemin</fullName>
    </submittedName>
</protein>
<dbReference type="InterPro" id="IPR039008">
    <property type="entry name" value="IF_rod_dom"/>
</dbReference>
<feature type="compositionally biased region" description="Basic and acidic residues" evidence="5">
    <location>
        <begin position="481"/>
        <end position="494"/>
    </location>
</feature>
<evidence type="ECO:0000256" key="2">
    <source>
        <dbReference type="ARBA" id="ARBA00023054"/>
    </source>
</evidence>